<name>A0ABY4JFC3_9BACI</name>
<organism evidence="1 2">
    <name type="scientific">Gottfriedia acidiceleris</name>
    <dbReference type="NCBI Taxonomy" id="371036"/>
    <lineage>
        <taxon>Bacteria</taxon>
        <taxon>Bacillati</taxon>
        <taxon>Bacillota</taxon>
        <taxon>Bacilli</taxon>
        <taxon>Bacillales</taxon>
        <taxon>Bacillaceae</taxon>
        <taxon>Gottfriedia</taxon>
    </lineage>
</organism>
<accession>A0ABY4JFC3</accession>
<gene>
    <name evidence="1" type="ORF">MY490_11815</name>
</gene>
<proteinExistence type="predicted"/>
<evidence type="ECO:0008006" key="3">
    <source>
        <dbReference type="Google" id="ProtNLM"/>
    </source>
</evidence>
<dbReference type="Proteomes" id="UP000830639">
    <property type="component" value="Chromosome"/>
</dbReference>
<dbReference type="RefSeq" id="WP_248265896.1">
    <property type="nucleotide sequence ID" value="NZ_CP096034.1"/>
</dbReference>
<sequence>MKVWKLLLCIIALVAVGTMYYTFAKFSGTPVGKFKEKEQMLTYLEKKYHQPFTINLVQYNGEGAGYYATASPKASPTIKFDVSVSQDEESGFADLYPVEFWKTTEAEPIKATISSLFPAATLTLERKLEEAVGPNIPTLQSLHYDAGYSGVLSIEMDRDWFKLTETERQSEMKQIKTLSTVLQTNHFPVLTFIFYDSDSYDHRKGIYITQKGEIVE</sequence>
<reference evidence="1 2" key="1">
    <citation type="submission" date="2022-04" db="EMBL/GenBank/DDBJ databases">
        <title>Mechanism of arsenic methylation and mitigation arsenic toxicity by Bacillus sp. LH14 from an Arsenic-Contaminated Paddy Soil.</title>
        <authorList>
            <person name="Wang D."/>
        </authorList>
    </citation>
    <scope>NUCLEOTIDE SEQUENCE [LARGE SCALE GENOMIC DNA]</scope>
    <source>
        <strain evidence="1 2">LH14</strain>
    </source>
</reference>
<evidence type="ECO:0000313" key="1">
    <source>
        <dbReference type="EMBL" id="UPM52529.1"/>
    </source>
</evidence>
<keyword evidence="2" id="KW-1185">Reference proteome</keyword>
<evidence type="ECO:0000313" key="2">
    <source>
        <dbReference type="Proteomes" id="UP000830639"/>
    </source>
</evidence>
<dbReference type="EMBL" id="CP096034">
    <property type="protein sequence ID" value="UPM52529.1"/>
    <property type="molecule type" value="Genomic_DNA"/>
</dbReference>
<protein>
    <recommendedName>
        <fullName evidence="3">GerMN domain-containing protein</fullName>
    </recommendedName>
</protein>